<feature type="domain" description="Alcohol dehydrogenase-like N-terminal" evidence="3">
    <location>
        <begin position="25"/>
        <end position="132"/>
    </location>
</feature>
<dbReference type="Pfam" id="PF08240">
    <property type="entry name" value="ADH_N"/>
    <property type="match status" value="1"/>
</dbReference>
<sequence>MKGIICEEVGRFEFRKDLPEPQMREGEAIVRIRRIGICGTDLHAYRGHQPYFAYPRVLGHELAGTIEQIGRNREGLRAGDQVSLIPYVHCGRCRACRSGKTNCCQHMEVLGVHVDGGMRERIAVPVHCLIKTEGLTLDQAAMLEPLAIGAHAVRRSGVGAGDQVLVIGAGPIGLGVMAMARFAGAGIIAMDVNDDRLAFCKVWAKAEHTVNALREPKERLAELTDGSFPAYVIDATGNASSMESAFGLVGHGGSLTYVGLVKGAITFSDPEFHAREMTLQGSRNATREDFERVLAAISAGDIDVGRYITHRCGFEDMIGQFDAWLKPESKVIKALVELD</sequence>
<evidence type="ECO:0000313" key="5">
    <source>
        <dbReference type="Proteomes" id="UP000680638"/>
    </source>
</evidence>
<name>A0ABQ4LSG1_9BACL</name>
<feature type="domain" description="Alcohol dehydrogenase-like C-terminal" evidence="2">
    <location>
        <begin position="171"/>
        <end position="298"/>
    </location>
</feature>
<dbReference type="RefSeq" id="WP_212947807.1">
    <property type="nucleotide sequence ID" value="NZ_BORW01000002.1"/>
</dbReference>
<proteinExistence type="predicted"/>
<evidence type="ECO:0000256" key="1">
    <source>
        <dbReference type="ARBA" id="ARBA00023002"/>
    </source>
</evidence>
<dbReference type="PANTHER" id="PTHR43401">
    <property type="entry name" value="L-THREONINE 3-DEHYDROGENASE"/>
    <property type="match status" value="1"/>
</dbReference>
<dbReference type="SUPFAM" id="SSF50129">
    <property type="entry name" value="GroES-like"/>
    <property type="match status" value="1"/>
</dbReference>
<evidence type="ECO:0000259" key="2">
    <source>
        <dbReference type="Pfam" id="PF00107"/>
    </source>
</evidence>
<dbReference type="InterPro" id="IPR036291">
    <property type="entry name" value="NAD(P)-bd_dom_sf"/>
</dbReference>
<dbReference type="PANTHER" id="PTHR43401:SF3">
    <property type="entry name" value="L-GALACTONATE-5-DEHYDROGENASE"/>
    <property type="match status" value="1"/>
</dbReference>
<dbReference type="InterPro" id="IPR013149">
    <property type="entry name" value="ADH-like_C"/>
</dbReference>
<keyword evidence="5" id="KW-1185">Reference proteome</keyword>
<evidence type="ECO:0000313" key="4">
    <source>
        <dbReference type="EMBL" id="GIO66038.1"/>
    </source>
</evidence>
<gene>
    <name evidence="4" type="ORF">J21TS3_08590</name>
</gene>
<accession>A0ABQ4LSG1</accession>
<comment type="caution">
    <text evidence="4">The sequence shown here is derived from an EMBL/GenBank/DDBJ whole genome shotgun (WGS) entry which is preliminary data.</text>
</comment>
<dbReference type="Pfam" id="PF00107">
    <property type="entry name" value="ADH_zinc_N"/>
    <property type="match status" value="1"/>
</dbReference>
<organism evidence="4 5">
    <name type="scientific">Paenibacillus cookii</name>
    <dbReference type="NCBI Taxonomy" id="157839"/>
    <lineage>
        <taxon>Bacteria</taxon>
        <taxon>Bacillati</taxon>
        <taxon>Bacillota</taxon>
        <taxon>Bacilli</taxon>
        <taxon>Bacillales</taxon>
        <taxon>Paenibacillaceae</taxon>
        <taxon>Paenibacillus</taxon>
    </lineage>
</organism>
<dbReference type="InterPro" id="IPR011032">
    <property type="entry name" value="GroES-like_sf"/>
</dbReference>
<dbReference type="SUPFAM" id="SSF51735">
    <property type="entry name" value="NAD(P)-binding Rossmann-fold domains"/>
    <property type="match status" value="1"/>
</dbReference>
<dbReference type="EMBL" id="BORW01000002">
    <property type="protein sequence ID" value="GIO66038.1"/>
    <property type="molecule type" value="Genomic_DNA"/>
</dbReference>
<reference evidence="4 5" key="1">
    <citation type="submission" date="2021-03" db="EMBL/GenBank/DDBJ databases">
        <title>Antimicrobial resistance genes in bacteria isolated from Japanese honey, and their potential for conferring macrolide and lincosamide resistance in the American foulbrood pathogen Paenibacillus larvae.</title>
        <authorList>
            <person name="Okamoto M."/>
            <person name="Kumagai M."/>
            <person name="Kanamori H."/>
            <person name="Takamatsu D."/>
        </authorList>
    </citation>
    <scope>NUCLEOTIDE SEQUENCE [LARGE SCALE GENOMIC DNA]</scope>
    <source>
        <strain evidence="4 5">J21TS3</strain>
    </source>
</reference>
<evidence type="ECO:0000259" key="3">
    <source>
        <dbReference type="Pfam" id="PF08240"/>
    </source>
</evidence>
<dbReference type="Gene3D" id="3.90.180.10">
    <property type="entry name" value="Medium-chain alcohol dehydrogenases, catalytic domain"/>
    <property type="match status" value="1"/>
</dbReference>
<dbReference type="InterPro" id="IPR050129">
    <property type="entry name" value="Zn_alcohol_dh"/>
</dbReference>
<dbReference type="CDD" id="cd08261">
    <property type="entry name" value="Zn_ADH7"/>
    <property type="match status" value="1"/>
</dbReference>
<dbReference type="InterPro" id="IPR013154">
    <property type="entry name" value="ADH-like_N"/>
</dbReference>
<dbReference type="Proteomes" id="UP000680638">
    <property type="component" value="Unassembled WGS sequence"/>
</dbReference>
<dbReference type="Gene3D" id="3.40.50.720">
    <property type="entry name" value="NAD(P)-binding Rossmann-like Domain"/>
    <property type="match status" value="1"/>
</dbReference>
<protein>
    <submittedName>
        <fullName evidence="4">Alcohol dehydrogenase</fullName>
    </submittedName>
</protein>
<keyword evidence="1" id="KW-0560">Oxidoreductase</keyword>